<feature type="compositionally biased region" description="Basic and acidic residues" evidence="18">
    <location>
        <begin position="1233"/>
        <end position="1267"/>
    </location>
</feature>
<dbReference type="OrthoDB" id="6244967at2759"/>
<name>A0A803SR05_ANOCA</name>
<dbReference type="GO" id="GO:0019904">
    <property type="term" value="F:protein domain specific binding"/>
    <property type="evidence" value="ECO:0007669"/>
    <property type="project" value="Ensembl"/>
</dbReference>
<evidence type="ECO:0000256" key="9">
    <source>
        <dbReference type="ARBA" id="ARBA00022989"/>
    </source>
</evidence>
<comment type="subcellular location">
    <subcellularLocation>
        <location evidence="1">Cell membrane</location>
        <topology evidence="1">Single-pass type I membrane protein</topology>
    </subcellularLocation>
    <subcellularLocation>
        <location evidence="2">Cell projection</location>
        <location evidence="2">Growth cone</location>
    </subcellularLocation>
</comment>
<dbReference type="Pfam" id="PF13927">
    <property type="entry name" value="Ig_3"/>
    <property type="match status" value="2"/>
</dbReference>
<evidence type="ECO:0000256" key="15">
    <source>
        <dbReference type="ARBA" id="ARBA00060042"/>
    </source>
</evidence>
<comment type="similarity">
    <text evidence="3">Belongs to the immunoglobulin superfamily. L1/neurofascin/NgCAM family.</text>
</comment>
<reference evidence="22 23" key="1">
    <citation type="submission" date="2009-12" db="EMBL/GenBank/DDBJ databases">
        <title>The Genome Sequence of Anolis carolinensis (Green Anole Lizard).</title>
        <authorList>
            <consortium name="The Genome Sequencing Platform"/>
            <person name="Di Palma F."/>
            <person name="Alfoldi J."/>
            <person name="Heiman D."/>
            <person name="Young S."/>
            <person name="Grabherr M."/>
            <person name="Johnson J."/>
            <person name="Lander E.S."/>
            <person name="Lindblad-Toh K."/>
        </authorList>
    </citation>
    <scope>NUCLEOTIDE SEQUENCE [LARGE SCALE GENOMIC DNA]</scope>
    <source>
        <strain evidence="22 23">JBL SC #1</strain>
    </source>
</reference>
<dbReference type="SMART" id="SM00060">
    <property type="entry name" value="FN3"/>
    <property type="match status" value="5"/>
</dbReference>
<keyword evidence="4" id="KW-1003">Cell membrane</keyword>
<dbReference type="GO" id="GO:0030426">
    <property type="term" value="C:growth cone"/>
    <property type="evidence" value="ECO:0007669"/>
    <property type="project" value="UniProtKB-SubCell"/>
</dbReference>
<evidence type="ECO:0000256" key="1">
    <source>
        <dbReference type="ARBA" id="ARBA00004251"/>
    </source>
</evidence>
<keyword evidence="5 19" id="KW-0812">Transmembrane</keyword>
<organism evidence="22 23">
    <name type="scientific">Anolis carolinensis</name>
    <name type="common">Green anole</name>
    <name type="synonym">American chameleon</name>
    <dbReference type="NCBI Taxonomy" id="28377"/>
    <lineage>
        <taxon>Eukaryota</taxon>
        <taxon>Metazoa</taxon>
        <taxon>Chordata</taxon>
        <taxon>Craniata</taxon>
        <taxon>Vertebrata</taxon>
        <taxon>Euteleostomi</taxon>
        <taxon>Lepidosauria</taxon>
        <taxon>Squamata</taxon>
        <taxon>Bifurcata</taxon>
        <taxon>Unidentata</taxon>
        <taxon>Episquamata</taxon>
        <taxon>Toxicofera</taxon>
        <taxon>Iguania</taxon>
        <taxon>Dactyloidae</taxon>
        <taxon>Anolis</taxon>
    </lineage>
</organism>
<evidence type="ECO:0000256" key="8">
    <source>
        <dbReference type="ARBA" id="ARBA00022889"/>
    </source>
</evidence>
<evidence type="ECO:0000256" key="16">
    <source>
        <dbReference type="ARBA" id="ARBA00063896"/>
    </source>
</evidence>
<feature type="domain" description="Ig-like" evidence="20">
    <location>
        <begin position="589"/>
        <end position="679"/>
    </location>
</feature>
<feature type="domain" description="Fibronectin type-III" evidence="21">
    <location>
        <begin position="994"/>
        <end position="1093"/>
    </location>
</feature>
<feature type="domain" description="Fibronectin type-III" evidence="21">
    <location>
        <begin position="883"/>
        <end position="990"/>
    </location>
</feature>
<dbReference type="GeneID" id="100562604"/>
<dbReference type="GO" id="GO:0007160">
    <property type="term" value="P:cell-matrix adhesion"/>
    <property type="evidence" value="ECO:0007669"/>
    <property type="project" value="Ensembl"/>
</dbReference>
<evidence type="ECO:0000256" key="2">
    <source>
        <dbReference type="ARBA" id="ARBA00004624"/>
    </source>
</evidence>
<keyword evidence="12" id="KW-0325">Glycoprotein</keyword>
<keyword evidence="11" id="KW-1015">Disulfide bond</keyword>
<dbReference type="InterPro" id="IPR036116">
    <property type="entry name" value="FN3_sf"/>
</dbReference>
<dbReference type="GO" id="GO:0030424">
    <property type="term" value="C:axon"/>
    <property type="evidence" value="ECO:0000318"/>
    <property type="project" value="GO_Central"/>
</dbReference>
<dbReference type="GO" id="GO:0007420">
    <property type="term" value="P:brain development"/>
    <property type="evidence" value="ECO:0000318"/>
    <property type="project" value="GO_Central"/>
</dbReference>
<keyword evidence="23" id="KW-1185">Reference proteome</keyword>
<dbReference type="Proteomes" id="UP000001646">
    <property type="component" value="Chromosome 2"/>
</dbReference>
<dbReference type="InterPro" id="IPR013783">
    <property type="entry name" value="Ig-like_fold"/>
</dbReference>
<dbReference type="InParanoid" id="A0A803SR05"/>
<dbReference type="GO" id="GO:0009986">
    <property type="term" value="C:cell surface"/>
    <property type="evidence" value="ECO:0007669"/>
    <property type="project" value="Ensembl"/>
</dbReference>
<dbReference type="GO" id="GO:0016477">
    <property type="term" value="P:cell migration"/>
    <property type="evidence" value="ECO:0007669"/>
    <property type="project" value="Ensembl"/>
</dbReference>
<dbReference type="FunFam" id="2.60.40.10:FF:000078">
    <property type="entry name" value="Neuronal cell adhesion molecule"/>
    <property type="match status" value="1"/>
</dbReference>
<keyword evidence="10 19" id="KW-0472">Membrane</keyword>
<evidence type="ECO:0000256" key="11">
    <source>
        <dbReference type="ARBA" id="ARBA00023157"/>
    </source>
</evidence>
<reference evidence="22" key="2">
    <citation type="submission" date="2025-08" db="UniProtKB">
        <authorList>
            <consortium name="Ensembl"/>
        </authorList>
    </citation>
    <scope>IDENTIFICATION</scope>
</reference>
<feature type="domain" description="Ig-like" evidence="20">
    <location>
        <begin position="109"/>
        <end position="204"/>
    </location>
</feature>
<evidence type="ECO:0000256" key="19">
    <source>
        <dbReference type="SAM" id="Phobius"/>
    </source>
</evidence>
<evidence type="ECO:0000256" key="7">
    <source>
        <dbReference type="ARBA" id="ARBA00022737"/>
    </source>
</evidence>
<dbReference type="FunFam" id="2.60.40.10:FF:000367">
    <property type="entry name" value="Neural cell adhesion molecule L1-like protein"/>
    <property type="match status" value="1"/>
</dbReference>
<dbReference type="InterPro" id="IPR026966">
    <property type="entry name" value="Neurofascin/L1/NrCAM_C"/>
</dbReference>
<comment type="subunit">
    <text evidence="16">Interacts with SHTN1; the interaction occurs in axonal growth cones. Interacts with isoform 2 of BSG.</text>
</comment>
<dbReference type="RefSeq" id="XP_008102103.1">
    <property type="nucleotide sequence ID" value="XM_008103896.3"/>
</dbReference>
<evidence type="ECO:0000256" key="12">
    <source>
        <dbReference type="ARBA" id="ARBA00023180"/>
    </source>
</evidence>
<dbReference type="GO" id="GO:0005886">
    <property type="term" value="C:plasma membrane"/>
    <property type="evidence" value="ECO:0000318"/>
    <property type="project" value="GO_Central"/>
</dbReference>
<evidence type="ECO:0000256" key="5">
    <source>
        <dbReference type="ARBA" id="ARBA00022692"/>
    </source>
</evidence>
<dbReference type="Ensembl" id="ENSACAT00000048990.1">
    <property type="protein sequence ID" value="ENSACAP00000025395.1"/>
    <property type="gene ID" value="ENSACAG00000011487.3"/>
</dbReference>
<keyword evidence="6" id="KW-0732">Signal</keyword>
<keyword evidence="9 19" id="KW-1133">Transmembrane helix</keyword>
<sequence length="1336" mass="149757">MSHRSASLQQQQQQQQQQQPARRPRKPVEGPAEAQPQIEHQGLHAVCFSFAVPLPQFGERPWPKVPGKMASTPAYLLMLWPLVLLLLSDLAASIEFPEGYNRTTLPQPPEFSEQPEKELVVFPTDEVTVRCQASGNPPVEFHWTKDGKEFNPNEVPGMTQRKGSGTIVITTNNGNVATKFKGVYRCYATNSLGTAMSYESRIIAESAPQWPKEKVAPITVEEGTHTILPCNPPISAVPPKIYWLNSRIEHIVQDERVTIGQDGNLYFANVQMTDSRPDYICNAHFQGPRVIIQKEPIELKVTTTNTLSHKKPMRIMPEKRQTTYVAKLGESLVLECIVAGLPTPSVEWVHKNRLNVYPNVVFENAKKTLRILNVTDDDDGEYECIATNDHGKIVLTYTVNVEAAPYWIKKPVSQIYAPGESVRLDCEVEGKPKPEVSWRINGIPLEDVMPEKRRKVQPGALIINEVEPNDTAVIQCEAHNKHGSLLANAYILVLQLPAQILTPGGLEYSVVENQAAVLDCMAFGVPRPTVKWITDDKYVLDDIRSFLFTNGTLLLEQVQRQDAGNFTCIADNDVYEDSITARLIVKGATTFEVGPVNTEKKEGETVTFHCKVLFDETIPEHGIKWRRNGKVIQESDENEKYFINDTSLMITNLDYSDQGIYSCLAWTALDSVEKSAKLVVYGKPGPVSNLELLRQQDHQVKLTWTPGDDHNRDIEEYTVFCEESKFKPGKLEELATIPGNQPWAILPLSPFRNYTFYVQSRNNQGKSELSKASANHVTKPAAPDQNPADVRGEGNETTNMIITWTPFLPWEWNAPSLKYHVQWRQENEDQWNETEVEAPPVVVTGTPVFTPYEIKVQARNEFGKGPEPSIELGYSGEDVPEAIPENLAVEVLNSTTIKLSWILPNREKIFGHLKGFQVYFFWLGTMADRSRRQARAHTHSHGKVLIEGDVSEIILGGFRPWSRYRVQMSVLNGRGEGPHSEAIEFGTPEGVPSRPESLHMEFLSNTTVTLEWTPPRFPNGKLLRYVLAYQQANQTSNQTNMGFVSGITIPATQLMFNVSDLDPYTPYNFYLSAETREGSGEAYVLQEHAIRESVNLSLVNITLGDVRENSTTIFWTTRHNQRDVEFAIHIMSKTDKENWQDVGRVTSSQGSYLIPDLEPGKQYRVRLVKEHRTGDLQVIWESEMSTAGSVHESFRSFAAQGWFVGFVSAIVLLVLVLVLLCFIKRSKGGKYSVKDKEDTQVDSEARPMKDETFGEYRSLESDNEEKPFTSSQPSLNGDIKALGSDDSLADYGGSVDVQFNEDGSFIGQYSGQKGKEGGGNDSSGATSPTNVVTALE</sequence>
<feature type="region of interest" description="Disordered" evidence="18">
    <location>
        <begin position="1233"/>
        <end position="1279"/>
    </location>
</feature>
<dbReference type="GO" id="GO:0050808">
    <property type="term" value="P:synapse organization"/>
    <property type="evidence" value="ECO:0007669"/>
    <property type="project" value="Ensembl"/>
</dbReference>
<dbReference type="InterPro" id="IPR036179">
    <property type="entry name" value="Ig-like_dom_sf"/>
</dbReference>
<feature type="region of interest" description="Disordered" evidence="18">
    <location>
        <begin position="1306"/>
        <end position="1336"/>
    </location>
</feature>
<evidence type="ECO:0000259" key="20">
    <source>
        <dbReference type="PROSITE" id="PS50835"/>
    </source>
</evidence>
<evidence type="ECO:0000256" key="3">
    <source>
        <dbReference type="ARBA" id="ARBA00008588"/>
    </source>
</evidence>
<dbReference type="InterPro" id="IPR003961">
    <property type="entry name" value="FN3_dom"/>
</dbReference>
<dbReference type="SUPFAM" id="SSF48726">
    <property type="entry name" value="Immunoglobulin"/>
    <property type="match status" value="6"/>
</dbReference>
<dbReference type="FunCoup" id="A0A803SR05">
    <property type="interactions" value="31"/>
</dbReference>
<dbReference type="PANTHER" id="PTHR44170:SF44">
    <property type="entry name" value="L1 CELL ADHESION MOLECULE"/>
    <property type="match status" value="1"/>
</dbReference>
<feature type="transmembrane region" description="Helical" evidence="19">
    <location>
        <begin position="1202"/>
        <end position="1223"/>
    </location>
</feature>
<evidence type="ECO:0000256" key="6">
    <source>
        <dbReference type="ARBA" id="ARBA00022729"/>
    </source>
</evidence>
<dbReference type="Bgee" id="ENSACAG00000011487">
    <property type="expression patterns" value="Expressed in testis and 13 other cell types or tissues"/>
</dbReference>
<dbReference type="GO" id="GO:0098632">
    <property type="term" value="F:cell-cell adhesion mediator activity"/>
    <property type="evidence" value="ECO:0000318"/>
    <property type="project" value="GO_Central"/>
</dbReference>
<feature type="domain" description="Ig-like" evidence="20">
    <location>
        <begin position="312"/>
        <end position="400"/>
    </location>
</feature>
<keyword evidence="14" id="KW-0393">Immunoglobulin domain</keyword>
<gene>
    <name evidence="22" type="primary">L1CAM</name>
</gene>
<reference evidence="22" key="3">
    <citation type="submission" date="2025-09" db="UniProtKB">
        <authorList>
            <consortium name="Ensembl"/>
        </authorList>
    </citation>
    <scope>IDENTIFICATION</scope>
</reference>
<dbReference type="FunFam" id="2.60.40.10:FF:000005">
    <property type="entry name" value="Neuronal cell adhesion molecule"/>
    <property type="match status" value="1"/>
</dbReference>
<feature type="compositionally biased region" description="Polar residues" evidence="18">
    <location>
        <begin position="767"/>
        <end position="776"/>
    </location>
</feature>
<dbReference type="CTD" id="3897"/>
<dbReference type="PROSITE" id="PS50853">
    <property type="entry name" value="FN3"/>
    <property type="match status" value="5"/>
</dbReference>
<evidence type="ECO:0000256" key="13">
    <source>
        <dbReference type="ARBA" id="ARBA00023273"/>
    </source>
</evidence>
<feature type="domain" description="Fibronectin type-III" evidence="21">
    <location>
        <begin position="786"/>
        <end position="878"/>
    </location>
</feature>
<feature type="domain" description="Fibronectin type-III" evidence="21">
    <location>
        <begin position="686"/>
        <end position="781"/>
    </location>
</feature>
<feature type="region of interest" description="Disordered" evidence="18">
    <location>
        <begin position="1"/>
        <end position="36"/>
    </location>
</feature>
<evidence type="ECO:0000259" key="21">
    <source>
        <dbReference type="PROSITE" id="PS50853"/>
    </source>
</evidence>
<dbReference type="Pfam" id="PF13882">
    <property type="entry name" value="Bravo_FIGEY"/>
    <property type="match status" value="1"/>
</dbReference>
<evidence type="ECO:0000256" key="10">
    <source>
        <dbReference type="ARBA" id="ARBA00023136"/>
    </source>
</evidence>
<feature type="domain" description="Ig-like" evidence="20">
    <location>
        <begin position="211"/>
        <end position="283"/>
    </location>
</feature>
<evidence type="ECO:0000313" key="23">
    <source>
        <dbReference type="Proteomes" id="UP000001646"/>
    </source>
</evidence>
<keyword evidence="8" id="KW-0130">Cell adhesion</keyword>
<dbReference type="FunFam" id="2.60.40.10:FF:000028">
    <property type="entry name" value="Neuronal cell adhesion molecule"/>
    <property type="match status" value="1"/>
</dbReference>
<dbReference type="PANTHER" id="PTHR44170">
    <property type="entry name" value="PROTEIN SIDEKICK"/>
    <property type="match status" value="1"/>
</dbReference>
<feature type="domain" description="Ig-like" evidence="20">
    <location>
        <begin position="497"/>
        <end position="580"/>
    </location>
</feature>
<comment type="function">
    <text evidence="15">Neural cell adhesion molecule involved in the dynamics of cell adhesion and in the generation of transmembrane signals at tyrosine kinase receptors. During brain development, critical in multiple processes, including neuronal migration, axonal growth and fasciculation, and synaptogenesis. In the mature brain, plays a role in the dynamics of neuronal structure and function, including synaptic plasticity.</text>
</comment>
<dbReference type="GO" id="GO:0098609">
    <property type="term" value="P:cell-cell adhesion"/>
    <property type="evidence" value="ECO:0000318"/>
    <property type="project" value="GO_Central"/>
</dbReference>
<dbReference type="SUPFAM" id="SSF49265">
    <property type="entry name" value="Fibronectin type III"/>
    <property type="match status" value="3"/>
</dbReference>
<feature type="domain" description="Fibronectin type-III" evidence="21">
    <location>
        <begin position="1097"/>
        <end position="1189"/>
    </location>
</feature>
<dbReference type="CDD" id="cd00063">
    <property type="entry name" value="FN3"/>
    <property type="match status" value="5"/>
</dbReference>
<accession>A0A803SR05</accession>
<proteinExistence type="inferred from homology"/>
<dbReference type="InterPro" id="IPR007110">
    <property type="entry name" value="Ig-like_dom"/>
</dbReference>
<dbReference type="GO" id="GO:0007411">
    <property type="term" value="P:axon guidance"/>
    <property type="evidence" value="ECO:0000318"/>
    <property type="project" value="GO_Central"/>
</dbReference>
<dbReference type="FunFam" id="2.60.40.10:FF:000658">
    <property type="entry name" value="Neural cell adhesion molecule L1"/>
    <property type="match status" value="1"/>
</dbReference>
<dbReference type="SMART" id="SM00409">
    <property type="entry name" value="IG"/>
    <property type="match status" value="6"/>
</dbReference>
<dbReference type="SMART" id="SM00408">
    <property type="entry name" value="IGc2"/>
    <property type="match status" value="5"/>
</dbReference>
<dbReference type="InterPro" id="IPR003599">
    <property type="entry name" value="Ig_sub"/>
</dbReference>
<evidence type="ECO:0000256" key="14">
    <source>
        <dbReference type="ARBA" id="ARBA00023319"/>
    </source>
</evidence>
<dbReference type="Pfam" id="PF07679">
    <property type="entry name" value="I-set"/>
    <property type="match status" value="3"/>
</dbReference>
<dbReference type="KEGG" id="acs:100562604"/>
<dbReference type="Pfam" id="PF00041">
    <property type="entry name" value="fn3"/>
    <property type="match status" value="4"/>
</dbReference>
<evidence type="ECO:0000313" key="22">
    <source>
        <dbReference type="Ensembl" id="ENSACAP00000025395.1"/>
    </source>
</evidence>
<keyword evidence="13" id="KW-0966">Cell projection</keyword>
<evidence type="ECO:0000256" key="17">
    <source>
        <dbReference type="ARBA" id="ARBA00074488"/>
    </source>
</evidence>
<dbReference type="InterPro" id="IPR003598">
    <property type="entry name" value="Ig_sub2"/>
</dbReference>
<protein>
    <recommendedName>
        <fullName evidence="17">Neural cell adhesion molecule L1</fullName>
    </recommendedName>
</protein>
<dbReference type="PROSITE" id="PS50835">
    <property type="entry name" value="IG_LIKE"/>
    <property type="match status" value="6"/>
</dbReference>
<keyword evidence="7" id="KW-0677">Repeat</keyword>
<feature type="region of interest" description="Disordered" evidence="18">
    <location>
        <begin position="767"/>
        <end position="792"/>
    </location>
</feature>
<dbReference type="InterPro" id="IPR013098">
    <property type="entry name" value="Ig_I-set"/>
</dbReference>
<evidence type="ECO:0000256" key="18">
    <source>
        <dbReference type="SAM" id="MobiDB-lite"/>
    </source>
</evidence>
<dbReference type="GO" id="GO:0043025">
    <property type="term" value="C:neuronal cell body"/>
    <property type="evidence" value="ECO:0007669"/>
    <property type="project" value="Ensembl"/>
</dbReference>
<evidence type="ECO:0000256" key="4">
    <source>
        <dbReference type="ARBA" id="ARBA00022475"/>
    </source>
</evidence>
<dbReference type="GeneTree" id="ENSGT00940000157506"/>
<dbReference type="FunFam" id="2.60.40.10:FF:000057">
    <property type="entry name" value="neural cell adhesion molecule L1"/>
    <property type="match status" value="1"/>
</dbReference>
<feature type="compositionally biased region" description="Polar residues" evidence="18">
    <location>
        <begin position="1322"/>
        <end position="1336"/>
    </location>
</feature>
<dbReference type="Gene3D" id="2.60.40.10">
    <property type="entry name" value="Immunoglobulins"/>
    <property type="match status" value="11"/>
</dbReference>
<dbReference type="FunFam" id="2.60.40.10:FF:000038">
    <property type="entry name" value="Neuronal cell adhesion molecule"/>
    <property type="match status" value="1"/>
</dbReference>
<feature type="domain" description="Ig-like" evidence="20">
    <location>
        <begin position="405"/>
        <end position="492"/>
    </location>
</feature>
<feature type="compositionally biased region" description="Low complexity" evidence="18">
    <location>
        <begin position="9"/>
        <end position="19"/>
    </location>
</feature>